<dbReference type="EMBL" id="CAMXCT030002563">
    <property type="protein sequence ID" value="CAL4786297.1"/>
    <property type="molecule type" value="Genomic_DNA"/>
</dbReference>
<keyword evidence="6" id="KW-1185">Reference proteome</keyword>
<keyword evidence="2" id="KW-0812">Transmembrane</keyword>
<keyword evidence="2" id="KW-1133">Transmembrane helix</keyword>
<reference evidence="4" key="2">
    <citation type="submission" date="2024-04" db="EMBL/GenBank/DDBJ databases">
        <authorList>
            <person name="Chen Y."/>
            <person name="Shah S."/>
            <person name="Dougan E. K."/>
            <person name="Thang M."/>
            <person name="Chan C."/>
        </authorList>
    </citation>
    <scope>NUCLEOTIDE SEQUENCE [LARGE SCALE GENOMIC DNA]</scope>
</reference>
<reference evidence="3" key="1">
    <citation type="submission" date="2022-10" db="EMBL/GenBank/DDBJ databases">
        <authorList>
            <person name="Chen Y."/>
            <person name="Dougan E. K."/>
            <person name="Chan C."/>
            <person name="Rhodes N."/>
            <person name="Thang M."/>
        </authorList>
    </citation>
    <scope>NUCLEOTIDE SEQUENCE</scope>
</reference>
<dbReference type="OrthoDB" id="448107at2759"/>
<evidence type="ECO:0000313" key="3">
    <source>
        <dbReference type="EMBL" id="CAI3998985.1"/>
    </source>
</evidence>
<evidence type="ECO:0000313" key="4">
    <source>
        <dbReference type="EMBL" id="CAL1152360.1"/>
    </source>
</evidence>
<feature type="transmembrane region" description="Helical" evidence="2">
    <location>
        <begin position="69"/>
        <end position="87"/>
    </location>
</feature>
<evidence type="ECO:0000256" key="2">
    <source>
        <dbReference type="SAM" id="Phobius"/>
    </source>
</evidence>
<dbReference type="Proteomes" id="UP001152797">
    <property type="component" value="Unassembled WGS sequence"/>
</dbReference>
<evidence type="ECO:0000256" key="1">
    <source>
        <dbReference type="SAM" id="MobiDB-lite"/>
    </source>
</evidence>
<accession>A0A9P1CWJ3</accession>
<dbReference type="AlphaFoldDB" id="A0A9P1CWJ3"/>
<organism evidence="3">
    <name type="scientific">Cladocopium goreaui</name>
    <dbReference type="NCBI Taxonomy" id="2562237"/>
    <lineage>
        <taxon>Eukaryota</taxon>
        <taxon>Sar</taxon>
        <taxon>Alveolata</taxon>
        <taxon>Dinophyceae</taxon>
        <taxon>Suessiales</taxon>
        <taxon>Symbiodiniaceae</taxon>
        <taxon>Cladocopium</taxon>
    </lineage>
</organism>
<dbReference type="EMBL" id="CAMXCT010002563">
    <property type="protein sequence ID" value="CAI3998985.1"/>
    <property type="molecule type" value="Genomic_DNA"/>
</dbReference>
<proteinExistence type="predicted"/>
<protein>
    <submittedName>
        <fullName evidence="5">EH domain-containing protein</fullName>
    </submittedName>
</protein>
<dbReference type="EMBL" id="CAMXCT020002563">
    <property type="protein sequence ID" value="CAL1152360.1"/>
    <property type="molecule type" value="Genomic_DNA"/>
</dbReference>
<evidence type="ECO:0000313" key="5">
    <source>
        <dbReference type="EMBL" id="CAL4786297.1"/>
    </source>
</evidence>
<gene>
    <name evidence="3" type="ORF">C1SCF055_LOCUS25238</name>
</gene>
<sequence length="127" mass="14559">MPWMPSKRFGQAQRMTKFMKLFIQDRGTDQITIGSRVVATMDGQVIQRPEGSLNIWAIGQGFEGSASDWTEYVVWLVGFFALIWFIWQRNVMALPDSDFPEDGEAETKPQPNDSKEPKEKGSTKKKR</sequence>
<name>A0A9P1CWJ3_9DINO</name>
<feature type="region of interest" description="Disordered" evidence="1">
    <location>
        <begin position="97"/>
        <end position="127"/>
    </location>
</feature>
<evidence type="ECO:0000313" key="6">
    <source>
        <dbReference type="Proteomes" id="UP001152797"/>
    </source>
</evidence>
<feature type="compositionally biased region" description="Basic and acidic residues" evidence="1">
    <location>
        <begin position="113"/>
        <end position="127"/>
    </location>
</feature>
<keyword evidence="2" id="KW-0472">Membrane</keyword>
<comment type="caution">
    <text evidence="3">The sequence shown here is derived from an EMBL/GenBank/DDBJ whole genome shotgun (WGS) entry which is preliminary data.</text>
</comment>